<dbReference type="InterPro" id="IPR036388">
    <property type="entry name" value="WH-like_DNA-bd_sf"/>
</dbReference>
<keyword evidence="6" id="KW-1185">Reference proteome</keyword>
<dbReference type="Proteomes" id="UP000010471">
    <property type="component" value="Chromosome"/>
</dbReference>
<dbReference type="OrthoDB" id="594504at2"/>
<evidence type="ECO:0000313" key="5">
    <source>
        <dbReference type="EMBL" id="AFZ19226.1"/>
    </source>
</evidence>
<dbReference type="InterPro" id="IPR011991">
    <property type="entry name" value="ArsR-like_HTH"/>
</dbReference>
<dbReference type="Pfam" id="PF13181">
    <property type="entry name" value="TPR_8"/>
    <property type="match status" value="2"/>
</dbReference>
<dbReference type="InterPro" id="IPR050498">
    <property type="entry name" value="Ycf3"/>
</dbReference>
<protein>
    <submittedName>
        <fullName evidence="5">TPR repeat-containing protein</fullName>
    </submittedName>
</protein>
<sequence length="847" mass="97275">MSAEVLEAIFVQRQELAHNLIECIRDRILASARHHTLLTGARGIGKTHLVSLVYHRIRDMKDLQEHILIAWLSEEEWSVTSFLDLLLCVFQALQEESKNSKGTQPCLPTERVESLYELPIEDAESDGAALLKEFIGDRTLLLLVENLDDLFSGLGKDGQKQLCTFLEENNCIILATAQSYFKDVKQKNAPFYGFFRHEELKDLNTSEATQLLANIAKLKGNSALESFIQTPTGRDRIKAVHFLAGGNHRLYVIFSEFLTHQESLDQLVDAFMRTLDDLTPYYQERMRFLSPQQRKIVDFLCDRRQAVTVKEIAQRCFMTHQTASSQLKKVLEMGYVRSEPIGRESYYELREPLMRFCLEVKKQRGEPVRLFVDFLRIWYTRTDLEQRLGRLPPNAKLEREYLLHALRETEEEAEEIVEICLEDYYAYLEEENFAQALQIAQELVAIRGHIEDWLEQGYCLGVLGRIEEALASFSKAIKLDPNEPIAWFNRGIALRCLERYEEALASFNKGLELNPNESITWRNRGATLGNLGRHEDALISYDKAIELEPANANALINRGAALGNLGRYEEALVSYDKAIELDPTNANALINQGVVFSKLRRYNEALVCADKAIELDPNYGLVWNYQGWVLGQLERYDEALTSYDKAIELDPTDADGWFNRGWLLGELGSYDEGLESCDKAIELGEQSSFVFLNRAEYLLALNRWEDGIAALDKALHRFAHADEPDTGDEKAIIRNLFKSTHDASIWRSRISTLIELYDKHQVISALGQGLVRSIPELMSEMVSDKARQTWLEVWQELTSDRTQFQLPLRLLNIAVRYRETKGDKRVLLQLPIEERNLLKPLLRIDQP</sequence>
<feature type="repeat" description="TPR" evidence="3">
    <location>
        <begin position="654"/>
        <end position="687"/>
    </location>
</feature>
<dbReference type="Gene3D" id="1.10.10.10">
    <property type="entry name" value="Winged helix-like DNA-binding domain superfamily/Winged helix DNA-binding domain"/>
    <property type="match status" value="1"/>
</dbReference>
<dbReference type="HOGENOM" id="CLU_009017_0_0_3"/>
<dbReference type="Pfam" id="PF12802">
    <property type="entry name" value="MarR_2"/>
    <property type="match status" value="1"/>
</dbReference>
<keyword evidence="1" id="KW-0677">Repeat</keyword>
<dbReference type="PANTHER" id="PTHR44858">
    <property type="entry name" value="TETRATRICOPEPTIDE REPEAT PROTEIN 6"/>
    <property type="match status" value="1"/>
</dbReference>
<dbReference type="PANTHER" id="PTHR44858:SF1">
    <property type="entry name" value="UDP-N-ACETYLGLUCOSAMINE--PEPTIDE N-ACETYLGLUCOSAMINYLTRANSFERASE SPINDLY-RELATED"/>
    <property type="match status" value="1"/>
</dbReference>
<dbReference type="EMBL" id="CP003630">
    <property type="protein sequence ID" value="AFZ19226.1"/>
    <property type="molecule type" value="Genomic_DNA"/>
</dbReference>
<feature type="domain" description="HTH arsR-type" evidence="4">
    <location>
        <begin position="284"/>
        <end position="362"/>
    </location>
</feature>
<dbReference type="InterPro" id="IPR001845">
    <property type="entry name" value="HTH_ArsR_DNA-bd_dom"/>
</dbReference>
<keyword evidence="2 3" id="KW-0802">TPR repeat</keyword>
<dbReference type="STRING" id="1173027.Mic7113_3500"/>
<reference evidence="5 6" key="1">
    <citation type="submission" date="2012-06" db="EMBL/GenBank/DDBJ databases">
        <title>Finished chromosome of genome of Microcoleus sp. PCC 7113.</title>
        <authorList>
            <consortium name="US DOE Joint Genome Institute"/>
            <person name="Gugger M."/>
            <person name="Coursin T."/>
            <person name="Rippka R."/>
            <person name="Tandeau De Marsac N."/>
            <person name="Huntemann M."/>
            <person name="Wei C.-L."/>
            <person name="Han J."/>
            <person name="Detter J.C."/>
            <person name="Han C."/>
            <person name="Tapia R."/>
            <person name="Chen A."/>
            <person name="Kyrpides N."/>
            <person name="Mavromatis K."/>
            <person name="Markowitz V."/>
            <person name="Szeto E."/>
            <person name="Ivanova N."/>
            <person name="Pagani I."/>
            <person name="Pati A."/>
            <person name="Goodwin L."/>
            <person name="Nordberg H.P."/>
            <person name="Cantor M.N."/>
            <person name="Hua S.X."/>
            <person name="Woyke T."/>
            <person name="Kerfeld C.A."/>
        </authorList>
    </citation>
    <scope>NUCLEOTIDE SEQUENCE [LARGE SCALE GENOMIC DNA]</scope>
    <source>
        <strain evidence="5 6">PCC 7113</strain>
    </source>
</reference>
<organism evidence="5 6">
    <name type="scientific">Allocoleopsis franciscana PCC 7113</name>
    <dbReference type="NCBI Taxonomy" id="1173027"/>
    <lineage>
        <taxon>Bacteria</taxon>
        <taxon>Bacillati</taxon>
        <taxon>Cyanobacteriota</taxon>
        <taxon>Cyanophyceae</taxon>
        <taxon>Coleofasciculales</taxon>
        <taxon>Coleofasciculaceae</taxon>
        <taxon>Allocoleopsis</taxon>
        <taxon>Allocoleopsis franciscana</taxon>
    </lineage>
</organism>
<feature type="repeat" description="TPR" evidence="3">
    <location>
        <begin position="620"/>
        <end position="653"/>
    </location>
</feature>
<name>K9WHE0_9CYAN</name>
<dbReference type="InterPro" id="IPR019734">
    <property type="entry name" value="TPR_rpt"/>
</dbReference>
<evidence type="ECO:0000256" key="1">
    <source>
        <dbReference type="ARBA" id="ARBA00022737"/>
    </source>
</evidence>
<proteinExistence type="predicted"/>
<feature type="repeat" description="TPR" evidence="3">
    <location>
        <begin position="552"/>
        <end position="585"/>
    </location>
</feature>
<dbReference type="SUPFAM" id="SSF46785">
    <property type="entry name" value="Winged helix' DNA-binding domain"/>
    <property type="match status" value="1"/>
</dbReference>
<dbReference type="InterPro" id="IPR000835">
    <property type="entry name" value="HTH_MarR-typ"/>
</dbReference>
<dbReference type="InterPro" id="IPR011990">
    <property type="entry name" value="TPR-like_helical_dom_sf"/>
</dbReference>
<dbReference type="PATRIC" id="fig|1173027.3.peg.3851"/>
<dbReference type="AlphaFoldDB" id="K9WHE0"/>
<dbReference type="CDD" id="cd00090">
    <property type="entry name" value="HTH_ARSR"/>
    <property type="match status" value="1"/>
</dbReference>
<evidence type="ECO:0000256" key="2">
    <source>
        <dbReference type="ARBA" id="ARBA00022803"/>
    </source>
</evidence>
<gene>
    <name evidence="5" type="ORF">Mic7113_3500</name>
</gene>
<dbReference type="KEGG" id="mic:Mic7113_3500"/>
<dbReference type="SMART" id="SM00418">
    <property type="entry name" value="HTH_ARSR"/>
    <property type="match status" value="1"/>
</dbReference>
<dbReference type="Gene3D" id="1.25.40.10">
    <property type="entry name" value="Tetratricopeptide repeat domain"/>
    <property type="match status" value="4"/>
</dbReference>
<feature type="repeat" description="TPR" evidence="3">
    <location>
        <begin position="484"/>
        <end position="517"/>
    </location>
</feature>
<dbReference type="eggNOG" id="COG1672">
    <property type="taxonomic scope" value="Bacteria"/>
</dbReference>
<dbReference type="Pfam" id="PF13414">
    <property type="entry name" value="TPR_11"/>
    <property type="match status" value="1"/>
</dbReference>
<feature type="repeat" description="TPR" evidence="3">
    <location>
        <begin position="450"/>
        <end position="483"/>
    </location>
</feature>
<dbReference type="PROSITE" id="PS50005">
    <property type="entry name" value="TPR"/>
    <property type="match status" value="7"/>
</dbReference>
<feature type="repeat" description="TPR" evidence="3">
    <location>
        <begin position="518"/>
        <end position="551"/>
    </location>
</feature>
<dbReference type="SUPFAM" id="SSF48452">
    <property type="entry name" value="TPR-like"/>
    <property type="match status" value="1"/>
</dbReference>
<dbReference type="Gene3D" id="3.40.50.300">
    <property type="entry name" value="P-loop containing nucleotide triphosphate hydrolases"/>
    <property type="match status" value="1"/>
</dbReference>
<dbReference type="SMART" id="SM00028">
    <property type="entry name" value="TPR"/>
    <property type="match status" value="8"/>
</dbReference>
<dbReference type="PROSITE" id="PS50293">
    <property type="entry name" value="TPR_REGION"/>
    <property type="match status" value="3"/>
</dbReference>
<accession>K9WHE0</accession>
<evidence type="ECO:0000259" key="4">
    <source>
        <dbReference type="SMART" id="SM00418"/>
    </source>
</evidence>
<evidence type="ECO:0000313" key="6">
    <source>
        <dbReference type="Proteomes" id="UP000010471"/>
    </source>
</evidence>
<dbReference type="GO" id="GO:0003700">
    <property type="term" value="F:DNA-binding transcription factor activity"/>
    <property type="evidence" value="ECO:0007669"/>
    <property type="project" value="InterPro"/>
</dbReference>
<dbReference type="Pfam" id="PF00515">
    <property type="entry name" value="TPR_1"/>
    <property type="match status" value="3"/>
</dbReference>
<feature type="repeat" description="TPR" evidence="3">
    <location>
        <begin position="586"/>
        <end position="619"/>
    </location>
</feature>
<dbReference type="InterPro" id="IPR027417">
    <property type="entry name" value="P-loop_NTPase"/>
</dbReference>
<dbReference type="eggNOG" id="COG0457">
    <property type="taxonomic scope" value="Bacteria"/>
</dbReference>
<dbReference type="SUPFAM" id="SSF52540">
    <property type="entry name" value="P-loop containing nucleoside triphosphate hydrolases"/>
    <property type="match status" value="1"/>
</dbReference>
<dbReference type="InterPro" id="IPR036390">
    <property type="entry name" value="WH_DNA-bd_sf"/>
</dbReference>
<evidence type="ECO:0000256" key="3">
    <source>
        <dbReference type="PROSITE-ProRule" id="PRU00339"/>
    </source>
</evidence>